<comment type="caution">
    <text evidence="1">The sequence shown here is derived from an EMBL/GenBank/DDBJ whole genome shotgun (WGS) entry which is preliminary data.</text>
</comment>
<dbReference type="EMBL" id="CM055098">
    <property type="protein sequence ID" value="KAJ7550432.1"/>
    <property type="molecule type" value="Genomic_DNA"/>
</dbReference>
<proteinExistence type="predicted"/>
<sequence>MGNCCSGSDYITPRPKIMLPDPTGPSTFSASRNAFLSNNFNVFKGTDDSQSLWLFLRTKGKANGIEDSYFVLENFWRAPFSDEGDVLCWCHLPAYHQNRAYRTTGYEEHGISPDLHSEIYWTNSNYIEQSRDTPMVLWKRREWQFSVRLGFYRDRYMEEPLGLLEISSKGWIIQKVIGGPGKSLIQPQKKINEAQYVFKDKDGLSFPIAMDMILKGCSKLQSYDSCMFGCIVTPPHCWFSDKKILTATRAGYEPGLAFLVAFVCANILSPESIAHNLQLSQLCKKIP</sequence>
<organism evidence="1 2">
    <name type="scientific">Diphasiastrum complanatum</name>
    <name type="common">Issler's clubmoss</name>
    <name type="synonym">Lycopodium complanatum</name>
    <dbReference type="NCBI Taxonomy" id="34168"/>
    <lineage>
        <taxon>Eukaryota</taxon>
        <taxon>Viridiplantae</taxon>
        <taxon>Streptophyta</taxon>
        <taxon>Embryophyta</taxon>
        <taxon>Tracheophyta</taxon>
        <taxon>Lycopodiopsida</taxon>
        <taxon>Lycopodiales</taxon>
        <taxon>Lycopodiaceae</taxon>
        <taxon>Lycopodioideae</taxon>
        <taxon>Diphasiastrum</taxon>
    </lineage>
</organism>
<reference evidence="2" key="1">
    <citation type="journal article" date="2024" name="Proc. Natl. Acad. Sci. U.S.A.">
        <title>Extraordinary preservation of gene collinearity over three hundred million years revealed in homosporous lycophytes.</title>
        <authorList>
            <person name="Li C."/>
            <person name="Wickell D."/>
            <person name="Kuo L.Y."/>
            <person name="Chen X."/>
            <person name="Nie B."/>
            <person name="Liao X."/>
            <person name="Peng D."/>
            <person name="Ji J."/>
            <person name="Jenkins J."/>
            <person name="Williams M."/>
            <person name="Shu S."/>
            <person name="Plott C."/>
            <person name="Barry K."/>
            <person name="Rajasekar S."/>
            <person name="Grimwood J."/>
            <person name="Han X."/>
            <person name="Sun S."/>
            <person name="Hou Z."/>
            <person name="He W."/>
            <person name="Dai G."/>
            <person name="Sun C."/>
            <person name="Schmutz J."/>
            <person name="Leebens-Mack J.H."/>
            <person name="Li F.W."/>
            <person name="Wang L."/>
        </authorList>
    </citation>
    <scope>NUCLEOTIDE SEQUENCE [LARGE SCALE GENOMIC DNA]</scope>
    <source>
        <strain evidence="2">cv. PW_Plant_1</strain>
    </source>
</reference>
<evidence type="ECO:0000313" key="2">
    <source>
        <dbReference type="Proteomes" id="UP001162992"/>
    </source>
</evidence>
<protein>
    <submittedName>
        <fullName evidence="1">Uncharacterized protein</fullName>
    </submittedName>
</protein>
<name>A0ACC2D8G5_DIPCM</name>
<gene>
    <name evidence="1" type="ORF">O6H91_07G100500</name>
</gene>
<accession>A0ACC2D8G5</accession>
<evidence type="ECO:0000313" key="1">
    <source>
        <dbReference type="EMBL" id="KAJ7550432.1"/>
    </source>
</evidence>
<dbReference type="Proteomes" id="UP001162992">
    <property type="component" value="Chromosome 7"/>
</dbReference>
<keyword evidence="2" id="KW-1185">Reference proteome</keyword>